<evidence type="ECO:0000313" key="2">
    <source>
        <dbReference type="EMBL" id="MBB3122150.1"/>
    </source>
</evidence>
<dbReference type="Proteomes" id="UP000541535">
    <property type="component" value="Unassembled WGS sequence"/>
</dbReference>
<dbReference type="EMBL" id="JACHXD010000024">
    <property type="protein sequence ID" value="MBB3122150.1"/>
    <property type="molecule type" value="Genomic_DNA"/>
</dbReference>
<dbReference type="AlphaFoldDB" id="A0A7W5FWL6"/>
<accession>A0A7W5FWL6</accession>
<reference evidence="2 3" key="1">
    <citation type="submission" date="2020-08" db="EMBL/GenBank/DDBJ databases">
        <title>Genomic Encyclopedia of Type Strains, Phase III (KMG-III): the genomes of soil and plant-associated and newly described type strains.</title>
        <authorList>
            <person name="Whitman W."/>
        </authorList>
    </citation>
    <scope>NUCLEOTIDE SEQUENCE [LARGE SCALE GENOMIC DNA]</scope>
    <source>
        <strain evidence="2 3">CECT 8897</strain>
    </source>
</reference>
<feature type="compositionally biased region" description="Basic and acidic residues" evidence="1">
    <location>
        <begin position="1"/>
        <end position="12"/>
    </location>
</feature>
<feature type="region of interest" description="Disordered" evidence="1">
    <location>
        <begin position="1"/>
        <end position="34"/>
    </location>
</feature>
<comment type="caution">
    <text evidence="2">The sequence shown here is derived from an EMBL/GenBank/DDBJ whole genome shotgun (WGS) entry which is preliminary data.</text>
</comment>
<evidence type="ECO:0000313" key="3">
    <source>
        <dbReference type="Proteomes" id="UP000541535"/>
    </source>
</evidence>
<evidence type="ECO:0000256" key="1">
    <source>
        <dbReference type="SAM" id="MobiDB-lite"/>
    </source>
</evidence>
<organism evidence="2 3">
    <name type="scientific">Pseudoduganella violacea</name>
    <dbReference type="NCBI Taxonomy" id="1715466"/>
    <lineage>
        <taxon>Bacteria</taxon>
        <taxon>Pseudomonadati</taxon>
        <taxon>Pseudomonadota</taxon>
        <taxon>Betaproteobacteria</taxon>
        <taxon>Burkholderiales</taxon>
        <taxon>Oxalobacteraceae</taxon>
        <taxon>Telluria group</taxon>
        <taxon>Pseudoduganella</taxon>
    </lineage>
</organism>
<sequence length="90" mass="10112">MARQIEDARTGDLLDGSMRQRGRPITGKAMTGAERQAARRARLAVGGKTTLTVTMSCEVVDFLSKFVRFKDLSKDDVIEGLIRKQLMRKR</sequence>
<keyword evidence="3" id="KW-1185">Reference proteome</keyword>
<name>A0A7W5FWL6_9BURK</name>
<proteinExistence type="predicted"/>
<gene>
    <name evidence="2" type="ORF">FHS03_005247</name>
</gene>
<evidence type="ECO:0008006" key="4">
    <source>
        <dbReference type="Google" id="ProtNLM"/>
    </source>
</evidence>
<dbReference type="RefSeq" id="WP_183443812.1">
    <property type="nucleotide sequence ID" value="NZ_JACHXD010000024.1"/>
</dbReference>
<protein>
    <recommendedName>
        <fullName evidence="4">Chromosome partitioning protein ParB</fullName>
    </recommendedName>
</protein>